<sequence length="151" mass="16628">MNCSFFEYNTLLPIREKLTNLDRLAEEILGLIPAETVIIAQFDGDSIDYRAGAGKHTQAIVGKRGDIVTSGLCTVVYQDSCPVVVGQTLGDNRIRQDIAIALGIKTALAVPIRVNNRLFGAVMLLNRLDGQELTDQDSLLVEEYLCSWPDF</sequence>
<proteinExistence type="predicted"/>
<reference evidence="2 3" key="1">
    <citation type="submission" date="2019-01" db="EMBL/GenBank/DDBJ databases">
        <title>Coherence of Microcystis species and biogeography revealed through population genomics.</title>
        <authorList>
            <person name="Perez-Carrascal O.M."/>
            <person name="Terrat Y."/>
            <person name="Giani A."/>
            <person name="Fortin N."/>
            <person name="Tromas N."/>
            <person name="Shapiro B.J."/>
        </authorList>
    </citation>
    <scope>NUCLEOTIDE SEQUENCE [LARGE SCALE GENOMIC DNA]</scope>
    <source>
        <strain evidence="2">Mn_MB_F_20050700_S1D</strain>
    </source>
</reference>
<organism evidence="2 3">
    <name type="scientific">Microcystis novacekii Mn_MB_F_20050700_S1D</name>
    <dbReference type="NCBI Taxonomy" id="2486266"/>
    <lineage>
        <taxon>Bacteria</taxon>
        <taxon>Bacillati</taxon>
        <taxon>Cyanobacteriota</taxon>
        <taxon>Cyanophyceae</taxon>
        <taxon>Oscillatoriophycideae</taxon>
        <taxon>Chroococcales</taxon>
        <taxon>Microcystaceae</taxon>
        <taxon>Microcystis</taxon>
    </lineage>
</organism>
<comment type="caution">
    <text evidence="2">The sequence shown here is derived from an EMBL/GenBank/DDBJ whole genome shotgun (WGS) entry which is preliminary data.</text>
</comment>
<accession>A0A552IDA3</accession>
<evidence type="ECO:0000313" key="3">
    <source>
        <dbReference type="Proteomes" id="UP000319191"/>
    </source>
</evidence>
<evidence type="ECO:0000313" key="2">
    <source>
        <dbReference type="EMBL" id="TRU81440.1"/>
    </source>
</evidence>
<dbReference type="Gene3D" id="3.30.450.40">
    <property type="match status" value="1"/>
</dbReference>
<protein>
    <submittedName>
        <fullName evidence="2">GAF domain-containing protein</fullName>
    </submittedName>
</protein>
<dbReference type="EMBL" id="SFAV01000334">
    <property type="protein sequence ID" value="TRU81440.1"/>
    <property type="molecule type" value="Genomic_DNA"/>
</dbReference>
<dbReference type="SUPFAM" id="SSF55781">
    <property type="entry name" value="GAF domain-like"/>
    <property type="match status" value="1"/>
</dbReference>
<dbReference type="Proteomes" id="UP000319191">
    <property type="component" value="Unassembled WGS sequence"/>
</dbReference>
<evidence type="ECO:0000259" key="1">
    <source>
        <dbReference type="Pfam" id="PF01590"/>
    </source>
</evidence>
<name>A0A552IDA3_9CHRO</name>
<dbReference type="AlphaFoldDB" id="A0A552IDA3"/>
<dbReference type="Pfam" id="PF01590">
    <property type="entry name" value="GAF"/>
    <property type="match status" value="1"/>
</dbReference>
<dbReference type="InterPro" id="IPR029016">
    <property type="entry name" value="GAF-like_dom_sf"/>
</dbReference>
<feature type="domain" description="GAF" evidence="1">
    <location>
        <begin position="21"/>
        <end position="142"/>
    </location>
</feature>
<dbReference type="InterPro" id="IPR003018">
    <property type="entry name" value="GAF"/>
</dbReference>
<gene>
    <name evidence="2" type="ORF">EWV54_23915</name>
</gene>